<dbReference type="InterPro" id="IPR003367">
    <property type="entry name" value="Thrombospondin_3-like_rpt"/>
</dbReference>
<reference evidence="13 14" key="1">
    <citation type="journal article" date="2017" name="Genome Announc.">
        <title>Complete Genome Sequences of Two Acetylene-Fermenting Pelobacter acetylenicus Strains.</title>
        <authorList>
            <person name="Sutton J.M."/>
            <person name="Baesman S.M."/>
            <person name="Fierst J.L."/>
            <person name="Poret-Peterson A.T."/>
            <person name="Oremland R.S."/>
            <person name="Dunlap D.S."/>
            <person name="Akob D.M."/>
        </authorList>
    </citation>
    <scope>NUCLEOTIDE SEQUENCE [LARGE SCALE GENOMIC DNA]</scope>
    <source>
        <strain evidence="13 14">SFB93</strain>
    </source>
</reference>
<keyword evidence="6" id="KW-0406">Ion transport</keyword>
<dbReference type="InterPro" id="IPR036737">
    <property type="entry name" value="OmpA-like_sf"/>
</dbReference>
<feature type="signal peptide" evidence="11">
    <location>
        <begin position="1"/>
        <end position="22"/>
    </location>
</feature>
<dbReference type="Proteomes" id="UP000182517">
    <property type="component" value="Chromosome"/>
</dbReference>
<evidence type="ECO:0000256" key="10">
    <source>
        <dbReference type="PROSITE-ProRule" id="PRU00473"/>
    </source>
</evidence>
<gene>
    <name evidence="13" type="ORF">A7E78_12650</name>
</gene>
<evidence type="ECO:0000259" key="12">
    <source>
        <dbReference type="PROSITE" id="PS51123"/>
    </source>
</evidence>
<dbReference type="PRINTS" id="PR01021">
    <property type="entry name" value="OMPADOMAIN"/>
</dbReference>
<dbReference type="PANTHER" id="PTHR30329:SF21">
    <property type="entry name" value="LIPOPROTEIN YIAD-RELATED"/>
    <property type="match status" value="1"/>
</dbReference>
<evidence type="ECO:0000256" key="3">
    <source>
        <dbReference type="ARBA" id="ARBA00022452"/>
    </source>
</evidence>
<keyword evidence="14" id="KW-1185">Reference proteome</keyword>
<keyword evidence="7" id="KW-0626">Porin</keyword>
<dbReference type="SUPFAM" id="SSF103647">
    <property type="entry name" value="TSP type-3 repeat"/>
    <property type="match status" value="1"/>
</dbReference>
<evidence type="ECO:0000256" key="6">
    <source>
        <dbReference type="ARBA" id="ARBA00023065"/>
    </source>
</evidence>
<keyword evidence="3" id="KW-1134">Transmembrane beta strand</keyword>
<dbReference type="GO" id="GO:0015288">
    <property type="term" value="F:porin activity"/>
    <property type="evidence" value="ECO:0007669"/>
    <property type="project" value="UniProtKB-KW"/>
</dbReference>
<dbReference type="Pfam" id="PF13505">
    <property type="entry name" value="OMP_b-brl"/>
    <property type="match status" value="1"/>
</dbReference>
<accession>A0A1L3GSH4</accession>
<keyword evidence="2" id="KW-0813">Transport</keyword>
<sequence length="426" mass="45576">MNNLKSLLARIAVAIVACGLLAAPVPAANRSNSFNISPMLGGYIFEGDQDLDDALAYSLGLGYNLTDTWSTEFVLNYFDANANSSGSDVDGLVYRLDTLYHFMPDSALVPYIAGGLGGISLDPKNEGTDTSFLIDYGVGLKYFFTEDLALRGDVRHILAFGDPEHNFTYTAGLTYLMGGKTTEAPKPVPSIDSDGDGVPEIRDACANTPVGIAVDRAGCPLDNDGDGVYNELDQCPDTPAGVAVTETGCPLDSDGDGIADYLDDCPETPTGTTVNDKGCPQDSDGDGVYDDMDECPETPAGLTVDEKGCPISITLSIEFDVDKSDIKPRYHDELAKGAAFIRKYSNQKILVAGHTDSTGNEPYNEALSLRRAESVRAYLVENFDLDADKLFARGFGEKAPIASNDTAEGRQRNRRVELSCCAITPE</sequence>
<keyword evidence="5 11" id="KW-0732">Signal</keyword>
<dbReference type="Gene3D" id="3.30.1330.60">
    <property type="entry name" value="OmpA-like domain"/>
    <property type="match status" value="1"/>
</dbReference>
<name>A0A1L3GSH4_9BACT</name>
<feature type="domain" description="OmpA-like" evidence="12">
    <location>
        <begin position="306"/>
        <end position="424"/>
    </location>
</feature>
<evidence type="ECO:0000256" key="8">
    <source>
        <dbReference type="ARBA" id="ARBA00023136"/>
    </source>
</evidence>
<dbReference type="STRING" id="1842532.A7E78_12650"/>
<dbReference type="KEGG" id="pef:A7E78_12650"/>
<keyword evidence="9" id="KW-0998">Cell outer membrane</keyword>
<evidence type="ECO:0000256" key="9">
    <source>
        <dbReference type="ARBA" id="ARBA00023237"/>
    </source>
</evidence>
<evidence type="ECO:0000256" key="5">
    <source>
        <dbReference type="ARBA" id="ARBA00022729"/>
    </source>
</evidence>
<dbReference type="InterPro" id="IPR006665">
    <property type="entry name" value="OmpA-like"/>
</dbReference>
<evidence type="ECO:0000256" key="11">
    <source>
        <dbReference type="SAM" id="SignalP"/>
    </source>
</evidence>
<keyword evidence="8 10" id="KW-0472">Membrane</keyword>
<dbReference type="SUPFAM" id="SSF56925">
    <property type="entry name" value="OMPA-like"/>
    <property type="match status" value="1"/>
</dbReference>
<dbReference type="GO" id="GO:0046930">
    <property type="term" value="C:pore complex"/>
    <property type="evidence" value="ECO:0007669"/>
    <property type="project" value="UniProtKB-KW"/>
</dbReference>
<evidence type="ECO:0000256" key="4">
    <source>
        <dbReference type="ARBA" id="ARBA00022692"/>
    </source>
</evidence>
<feature type="chain" id="PRO_5012724424" description="OmpA-like domain-containing protein" evidence="11">
    <location>
        <begin position="23"/>
        <end position="426"/>
    </location>
</feature>
<dbReference type="InterPro" id="IPR011250">
    <property type="entry name" value="OMP/PagP_B-barrel"/>
</dbReference>
<dbReference type="GO" id="GO:0007155">
    <property type="term" value="P:cell adhesion"/>
    <property type="evidence" value="ECO:0007669"/>
    <property type="project" value="InterPro"/>
</dbReference>
<dbReference type="Pfam" id="PF00691">
    <property type="entry name" value="OmpA"/>
    <property type="match status" value="1"/>
</dbReference>
<dbReference type="CDD" id="cd07185">
    <property type="entry name" value="OmpA_C-like"/>
    <property type="match status" value="1"/>
</dbReference>
<dbReference type="GO" id="GO:0005509">
    <property type="term" value="F:calcium ion binding"/>
    <property type="evidence" value="ECO:0007669"/>
    <property type="project" value="InterPro"/>
</dbReference>
<dbReference type="RefSeq" id="WP_072284644.1">
    <property type="nucleotide sequence ID" value="NZ_CP015519.1"/>
</dbReference>
<dbReference type="Gene3D" id="2.40.160.20">
    <property type="match status" value="1"/>
</dbReference>
<dbReference type="SUPFAM" id="SSF103088">
    <property type="entry name" value="OmpA-like"/>
    <property type="match status" value="1"/>
</dbReference>
<evidence type="ECO:0000313" key="13">
    <source>
        <dbReference type="EMBL" id="APG28618.1"/>
    </source>
</evidence>
<dbReference type="InterPro" id="IPR050330">
    <property type="entry name" value="Bact_OuterMem_StrucFunc"/>
</dbReference>
<evidence type="ECO:0000313" key="14">
    <source>
        <dbReference type="Proteomes" id="UP000182517"/>
    </source>
</evidence>
<evidence type="ECO:0000256" key="1">
    <source>
        <dbReference type="ARBA" id="ARBA00004571"/>
    </source>
</evidence>
<dbReference type="PROSITE" id="PS51123">
    <property type="entry name" value="OMPA_2"/>
    <property type="match status" value="1"/>
</dbReference>
<proteinExistence type="predicted"/>
<organism evidence="13 14">
    <name type="scientific">Syntrophotalea acetylenivorans</name>
    <dbReference type="NCBI Taxonomy" id="1842532"/>
    <lineage>
        <taxon>Bacteria</taxon>
        <taxon>Pseudomonadati</taxon>
        <taxon>Thermodesulfobacteriota</taxon>
        <taxon>Desulfuromonadia</taxon>
        <taxon>Desulfuromonadales</taxon>
        <taxon>Syntrophotaleaceae</taxon>
        <taxon>Syntrophotalea</taxon>
    </lineage>
</organism>
<dbReference type="EMBL" id="CP015519">
    <property type="protein sequence ID" value="APG28618.1"/>
    <property type="molecule type" value="Genomic_DNA"/>
</dbReference>
<dbReference type="GO" id="GO:0006811">
    <property type="term" value="P:monoatomic ion transport"/>
    <property type="evidence" value="ECO:0007669"/>
    <property type="project" value="UniProtKB-KW"/>
</dbReference>
<comment type="subcellular location">
    <subcellularLocation>
        <location evidence="1">Cell outer membrane</location>
        <topology evidence="1">Multi-pass membrane protein</topology>
    </subcellularLocation>
</comment>
<dbReference type="GO" id="GO:0009279">
    <property type="term" value="C:cell outer membrane"/>
    <property type="evidence" value="ECO:0007669"/>
    <property type="project" value="UniProtKB-SubCell"/>
</dbReference>
<dbReference type="Pfam" id="PF02412">
    <property type="entry name" value="TSP_3"/>
    <property type="match status" value="3"/>
</dbReference>
<dbReference type="AlphaFoldDB" id="A0A1L3GSH4"/>
<dbReference type="InterPro" id="IPR027385">
    <property type="entry name" value="Beta-barrel_OMP"/>
</dbReference>
<protein>
    <recommendedName>
        <fullName evidence="12">OmpA-like domain-containing protein</fullName>
    </recommendedName>
</protein>
<evidence type="ECO:0000256" key="2">
    <source>
        <dbReference type="ARBA" id="ARBA00022448"/>
    </source>
</evidence>
<dbReference type="OrthoDB" id="5482786at2"/>
<evidence type="ECO:0000256" key="7">
    <source>
        <dbReference type="ARBA" id="ARBA00023114"/>
    </source>
</evidence>
<dbReference type="InterPro" id="IPR028974">
    <property type="entry name" value="TSP_type-3_rpt"/>
</dbReference>
<dbReference type="PANTHER" id="PTHR30329">
    <property type="entry name" value="STATOR ELEMENT OF FLAGELLAR MOTOR COMPLEX"/>
    <property type="match status" value="1"/>
</dbReference>
<dbReference type="InterPro" id="IPR006664">
    <property type="entry name" value="OMP_bac"/>
</dbReference>
<keyword evidence="4" id="KW-0812">Transmembrane</keyword>